<sequence>MLSLLSARPVRFCLFFAVLVVGASLAYRSPLPARLWFEVSRWFSSDTSAIGLDHYRVTLEALPLAGLDNISALTYDPDRNTLFTVTNKQPELIELSLEGEVLRRIPLEGLDDPEAVEYIAPGTYVLSGERQQRLVQVEVDDHTQRLNAADAHHLSLGLGLNGNKGFEGLAYDGASKRLFVAKERDPVRIYEVSGFPMGGAGPVAVSIAENPERDRAMFVKDLSSLQFDPRTGHLMVVSDESRVLVELNADGKPVASLSLVAGAAGLKRNVPQAEGIAMDAEGTLYIVSEPNLFYRFEPQPQPPH</sequence>
<evidence type="ECO:0000256" key="1">
    <source>
        <dbReference type="ARBA" id="ARBA00004236"/>
    </source>
</evidence>
<keyword evidence="4" id="KW-0472">Membrane</keyword>
<evidence type="ECO:0000256" key="4">
    <source>
        <dbReference type="ARBA" id="ARBA00023136"/>
    </source>
</evidence>
<dbReference type="Gene3D" id="2.120.10.30">
    <property type="entry name" value="TolB, C-terminal domain"/>
    <property type="match status" value="1"/>
</dbReference>
<dbReference type="InterPro" id="IPR009722">
    <property type="entry name" value="YjiK/CarP"/>
</dbReference>
<comment type="similarity">
    <text evidence="2">Belongs to the YjiK family.</text>
</comment>
<dbReference type="InterPro" id="IPR011042">
    <property type="entry name" value="6-blade_b-propeller_TolB-like"/>
</dbReference>
<accession>A0ABX0YH16</accession>
<proteinExistence type="inferred from homology"/>
<dbReference type="SUPFAM" id="SSF50956">
    <property type="entry name" value="Thermostable phytase (3-phytase)"/>
    <property type="match status" value="1"/>
</dbReference>
<protein>
    <submittedName>
        <fullName evidence="5">SdiA-regulated domain-containing protein</fullName>
    </submittedName>
</protein>
<evidence type="ECO:0000313" key="5">
    <source>
        <dbReference type="EMBL" id="NJP02675.1"/>
    </source>
</evidence>
<gene>
    <name evidence="5" type="ORF">HBH25_17640</name>
</gene>
<comment type="caution">
    <text evidence="5">The sequence shown here is derived from an EMBL/GenBank/DDBJ whole genome shotgun (WGS) entry which is preliminary data.</text>
</comment>
<evidence type="ECO:0000313" key="6">
    <source>
        <dbReference type="Proteomes" id="UP000746535"/>
    </source>
</evidence>
<organism evidence="5 6">
    <name type="scientific">Pseudomonas quercus</name>
    <dbReference type="NCBI Taxonomy" id="2722792"/>
    <lineage>
        <taxon>Bacteria</taxon>
        <taxon>Pseudomonadati</taxon>
        <taxon>Pseudomonadota</taxon>
        <taxon>Gammaproteobacteria</taxon>
        <taxon>Pseudomonadales</taxon>
        <taxon>Pseudomonadaceae</taxon>
        <taxon>Pseudomonas</taxon>
    </lineage>
</organism>
<evidence type="ECO:0000256" key="2">
    <source>
        <dbReference type="ARBA" id="ARBA00009852"/>
    </source>
</evidence>
<evidence type="ECO:0000256" key="3">
    <source>
        <dbReference type="ARBA" id="ARBA00022475"/>
    </source>
</evidence>
<keyword evidence="3" id="KW-1003">Cell membrane</keyword>
<dbReference type="EMBL" id="JAAVJI010000012">
    <property type="protein sequence ID" value="NJP02675.1"/>
    <property type="molecule type" value="Genomic_DNA"/>
</dbReference>
<comment type="subcellular location">
    <subcellularLocation>
        <location evidence="1">Cell membrane</location>
    </subcellularLocation>
</comment>
<keyword evidence="6" id="KW-1185">Reference proteome</keyword>
<dbReference type="Pfam" id="PF06977">
    <property type="entry name" value="SdiA-regulated"/>
    <property type="match status" value="1"/>
</dbReference>
<reference evidence="5 6" key="1">
    <citation type="submission" date="2020-03" db="EMBL/GenBank/DDBJ databases">
        <authorList>
            <person name="Wang L."/>
            <person name="He N."/>
            <person name="Li Y."/>
            <person name="Fang Y."/>
            <person name="Zhang F."/>
        </authorList>
    </citation>
    <scope>NUCLEOTIDE SEQUENCE [LARGE SCALE GENOMIC DNA]</scope>
    <source>
        <strain evidence="6">hsmgli-8</strain>
    </source>
</reference>
<dbReference type="RefSeq" id="WP_168085343.1">
    <property type="nucleotide sequence ID" value="NZ_JAAVJI010000012.1"/>
</dbReference>
<dbReference type="Proteomes" id="UP000746535">
    <property type="component" value="Unassembled WGS sequence"/>
</dbReference>
<dbReference type="CDD" id="cd09971">
    <property type="entry name" value="SdiA-regulated"/>
    <property type="match status" value="1"/>
</dbReference>
<name>A0ABX0YH16_9PSED</name>